<protein>
    <submittedName>
        <fullName evidence="1">Uncharacterized protein</fullName>
    </submittedName>
</protein>
<proteinExistence type="predicted"/>
<reference evidence="1 2" key="2">
    <citation type="journal article" date="2010" name="Stand. Genomic Sci.">
        <title>Complete genome sequence of Sebaldella termitidis type strain (NCTC 11300).</title>
        <authorList>
            <person name="Harmon-Smith M."/>
            <person name="Celia L."/>
            <person name="Chertkov O."/>
            <person name="Lapidus A."/>
            <person name="Copeland A."/>
            <person name="Glavina Del Rio T."/>
            <person name="Nolan M."/>
            <person name="Lucas S."/>
            <person name="Tice H."/>
            <person name="Cheng J.F."/>
            <person name="Han C."/>
            <person name="Detter J.C."/>
            <person name="Bruce D."/>
            <person name="Goodwin L."/>
            <person name="Pitluck S."/>
            <person name="Pati A."/>
            <person name="Liolios K."/>
            <person name="Ivanova N."/>
            <person name="Mavromatis K."/>
            <person name="Mikhailova N."/>
            <person name="Chen A."/>
            <person name="Palaniappan K."/>
            <person name="Land M."/>
            <person name="Hauser L."/>
            <person name="Chang Y.J."/>
            <person name="Jeffries C.D."/>
            <person name="Brettin T."/>
            <person name="Goker M."/>
            <person name="Beck B."/>
            <person name="Bristow J."/>
            <person name="Eisen J.A."/>
            <person name="Markowitz V."/>
            <person name="Hugenholtz P."/>
            <person name="Kyrpides N.C."/>
            <person name="Klenk H.P."/>
            <person name="Chen F."/>
        </authorList>
    </citation>
    <scope>NUCLEOTIDE SEQUENCE [LARGE SCALE GENOMIC DNA]</scope>
    <source>
        <strain evidence="2">ATCC 33386 / NCTC 11300</strain>
    </source>
</reference>
<organism evidence="1 2">
    <name type="scientific">Sebaldella termitidis (strain ATCC 33386 / NCTC 11300)</name>
    <dbReference type="NCBI Taxonomy" id="526218"/>
    <lineage>
        <taxon>Bacteria</taxon>
        <taxon>Fusobacteriati</taxon>
        <taxon>Fusobacteriota</taxon>
        <taxon>Fusobacteriia</taxon>
        <taxon>Fusobacteriales</taxon>
        <taxon>Leptotrichiaceae</taxon>
        <taxon>Sebaldella</taxon>
    </lineage>
</organism>
<dbReference type="RefSeq" id="WP_012863304.1">
    <property type="nucleotide sequence ID" value="NC_013517.1"/>
</dbReference>
<dbReference type="KEGG" id="str:Sterm_3895"/>
<dbReference type="Proteomes" id="UP000000845">
    <property type="component" value="Chromosome"/>
</dbReference>
<evidence type="ECO:0000313" key="1">
    <source>
        <dbReference type="EMBL" id="ACZ10729.1"/>
    </source>
</evidence>
<name>D1AGA3_SEBTE</name>
<sequence>MILKGHKTPEERLNRIISDISRYMNYLGMVSLGMAGGQYEIKFLPYSKSYDEHPFWLINKLEYIKNMVNKGLSETKKK</sequence>
<dbReference type="HOGENOM" id="CLU_2632965_0_0_0"/>
<keyword evidence="2" id="KW-1185">Reference proteome</keyword>
<evidence type="ECO:0000313" key="2">
    <source>
        <dbReference type="Proteomes" id="UP000000845"/>
    </source>
</evidence>
<accession>D1AGA3</accession>
<dbReference type="EMBL" id="CP001739">
    <property type="protein sequence ID" value="ACZ10729.1"/>
    <property type="molecule type" value="Genomic_DNA"/>
</dbReference>
<dbReference type="STRING" id="526218.Sterm_3895"/>
<reference evidence="2" key="1">
    <citation type="submission" date="2009-09" db="EMBL/GenBank/DDBJ databases">
        <title>The complete chromosome of Sebaldella termitidis ATCC 33386.</title>
        <authorList>
            <consortium name="US DOE Joint Genome Institute (JGI-PGF)"/>
            <person name="Lucas S."/>
            <person name="Copeland A."/>
            <person name="Lapidus A."/>
            <person name="Glavina del Rio T."/>
            <person name="Dalin E."/>
            <person name="Tice H."/>
            <person name="Bruce D."/>
            <person name="Goodwin L."/>
            <person name="Pitluck S."/>
            <person name="Kyrpides N."/>
            <person name="Mavromatis K."/>
            <person name="Ivanova N."/>
            <person name="Mikhailova N."/>
            <person name="Sims D."/>
            <person name="Meincke L."/>
            <person name="Brettin T."/>
            <person name="Detter J.C."/>
            <person name="Han C."/>
            <person name="Larimer F."/>
            <person name="Land M."/>
            <person name="Hauser L."/>
            <person name="Markowitz V."/>
            <person name="Cheng J.F."/>
            <person name="Hugenholtz P."/>
            <person name="Woyke T."/>
            <person name="Wu D."/>
            <person name="Eisen J.A."/>
        </authorList>
    </citation>
    <scope>NUCLEOTIDE SEQUENCE [LARGE SCALE GENOMIC DNA]</scope>
    <source>
        <strain evidence="2">ATCC 33386 / NCTC 11300</strain>
    </source>
</reference>
<gene>
    <name evidence="1" type="ordered locus">Sterm_3895</name>
</gene>
<dbReference type="AlphaFoldDB" id="D1AGA3"/>